<evidence type="ECO:0000259" key="1">
    <source>
        <dbReference type="Pfam" id="PF03358"/>
    </source>
</evidence>
<dbReference type="Pfam" id="PF03358">
    <property type="entry name" value="FMN_red"/>
    <property type="match status" value="1"/>
</dbReference>
<dbReference type="PANTHER" id="PTHR43741">
    <property type="entry name" value="FMN-DEPENDENT NADH-AZOREDUCTASE 1"/>
    <property type="match status" value="1"/>
</dbReference>
<dbReference type="Proteomes" id="UP000306740">
    <property type="component" value="Unassembled WGS sequence"/>
</dbReference>
<feature type="domain" description="NADPH-dependent FMN reductase-like" evidence="1">
    <location>
        <begin position="1"/>
        <end position="151"/>
    </location>
</feature>
<sequence>MRVGVVLGTGHGEKGTTGTVVDDLLQRVRQHTEIDVDVVCTDDLDLGPSCPACLACMTAGEQACPNVDNASPARELMDAADLVVFATPVHSFTLSATMKRFVDHFAYLIHRPRYFGTPAVLVSTAAGAGHDAALGYLETAIRRWGFHTVGQLGVNGPGLAKPPYRTKVDLALDEIASTAVHAVRDGGEPTPTTSDLIGFRVARLLVESSRDDGPVDAAYWDERGWFDADWFTDAKVPRVANALAGLVEGRIRKGIANGSSKPYRG</sequence>
<accession>A0A5C4LTD4</accession>
<dbReference type="GO" id="GO:0016491">
    <property type="term" value="F:oxidoreductase activity"/>
    <property type="evidence" value="ECO:0007669"/>
    <property type="project" value="InterPro"/>
</dbReference>
<comment type="caution">
    <text evidence="2">The sequence shown here is derived from an EMBL/GenBank/DDBJ whole genome shotgun (WGS) entry which is preliminary data.</text>
</comment>
<dbReference type="EMBL" id="VDFR01000283">
    <property type="protein sequence ID" value="TNC22013.1"/>
    <property type="molecule type" value="Genomic_DNA"/>
</dbReference>
<dbReference type="InterPro" id="IPR029039">
    <property type="entry name" value="Flavoprotein-like_sf"/>
</dbReference>
<gene>
    <name evidence="2" type="ORF">FHE65_36055</name>
</gene>
<dbReference type="InterPro" id="IPR050104">
    <property type="entry name" value="FMN-dep_NADH:Q_OxRdtase_AzoR1"/>
</dbReference>
<dbReference type="RefSeq" id="WP_139107533.1">
    <property type="nucleotide sequence ID" value="NZ_VDFR01000283.1"/>
</dbReference>
<proteinExistence type="predicted"/>
<reference evidence="2 3" key="1">
    <citation type="submission" date="2019-05" db="EMBL/GenBank/DDBJ databases">
        <title>Mumia sp. nov., isolated from the intestinal contents of plateau pika (Ochotona curzoniae) in the Qinghai-Tibet plateau of China.</title>
        <authorList>
            <person name="Tian Z."/>
        </authorList>
    </citation>
    <scope>NUCLEOTIDE SEQUENCE [LARGE SCALE GENOMIC DNA]</scope>
    <source>
        <strain evidence="3">527</strain>
    </source>
</reference>
<dbReference type="OrthoDB" id="3789967at2"/>
<protein>
    <submittedName>
        <fullName evidence="2">NAD(P)H-dependent oxidoreductase</fullName>
    </submittedName>
</protein>
<dbReference type="AlphaFoldDB" id="A0A5C4LTD4"/>
<dbReference type="InterPro" id="IPR005025">
    <property type="entry name" value="FMN_Rdtase-like_dom"/>
</dbReference>
<evidence type="ECO:0000313" key="2">
    <source>
        <dbReference type="EMBL" id="TNC22013.1"/>
    </source>
</evidence>
<evidence type="ECO:0000313" key="3">
    <source>
        <dbReference type="Proteomes" id="UP000306740"/>
    </source>
</evidence>
<dbReference type="Gene3D" id="3.40.50.360">
    <property type="match status" value="1"/>
</dbReference>
<name>A0A5C4LTD4_9ACTN</name>
<organism evidence="2 3">
    <name type="scientific">Mumia zhuanghuii</name>
    <dbReference type="NCBI Taxonomy" id="2585211"/>
    <lineage>
        <taxon>Bacteria</taxon>
        <taxon>Bacillati</taxon>
        <taxon>Actinomycetota</taxon>
        <taxon>Actinomycetes</taxon>
        <taxon>Propionibacteriales</taxon>
        <taxon>Nocardioidaceae</taxon>
        <taxon>Mumia</taxon>
    </lineage>
</organism>
<dbReference type="PANTHER" id="PTHR43741:SF4">
    <property type="entry name" value="FMN-DEPENDENT NADH:QUINONE OXIDOREDUCTASE"/>
    <property type="match status" value="1"/>
</dbReference>
<dbReference type="SUPFAM" id="SSF52218">
    <property type="entry name" value="Flavoproteins"/>
    <property type="match status" value="1"/>
</dbReference>